<accession>A0A212AK31</accession>
<keyword evidence="1" id="KW-0472">Membrane</keyword>
<evidence type="ECO:0000313" key="6">
    <source>
        <dbReference type="Proteomes" id="UP000214673"/>
    </source>
</evidence>
<evidence type="ECO:0000313" key="3">
    <source>
        <dbReference type="EMBL" id="OWJ76726.1"/>
    </source>
</evidence>
<dbReference type="EMBL" id="NIPX01000033">
    <property type="protein sequence ID" value="OWJ81776.1"/>
    <property type="molecule type" value="Genomic_DNA"/>
</dbReference>
<evidence type="ECO:0000313" key="5">
    <source>
        <dbReference type="Proteomes" id="UP000196640"/>
    </source>
</evidence>
<name>A0A212AK31_9RHOB</name>
<feature type="signal peptide" evidence="2">
    <location>
        <begin position="1"/>
        <end position="32"/>
    </location>
</feature>
<dbReference type="STRING" id="366616.CG51_01415"/>
<evidence type="ECO:0008006" key="7">
    <source>
        <dbReference type="Google" id="ProtNLM"/>
    </source>
</evidence>
<dbReference type="RefSeq" id="WP_035744136.1">
    <property type="nucleotide sequence ID" value="NZ_CALUEG010000020.1"/>
</dbReference>
<keyword evidence="1" id="KW-1133">Transmembrane helix</keyword>
<evidence type="ECO:0000256" key="2">
    <source>
        <dbReference type="SAM" id="SignalP"/>
    </source>
</evidence>
<dbReference type="AlphaFoldDB" id="A0A212AK31"/>
<sequence>MRFTSGPFTSRAVCRLFCLAAAGGFLAGPATAATLSEADVGMFSQDWSSPSVISGVSSVTGTTAGGYDMFRFDLPTGPRELTISFSSGSRMGYSYSAGSTLMYSLTGFPWGWSGATLGTVQIDWSQQADRLLQLSLEEAFEGTLYLAFYNTHGEMGYAINGLMAPTTGRVQSEVPAAVPLPTGLALLGSVLGAGSLFALRRRRDAAAS</sequence>
<keyword evidence="6" id="KW-1185">Reference proteome</keyword>
<evidence type="ECO:0000256" key="1">
    <source>
        <dbReference type="SAM" id="Phobius"/>
    </source>
</evidence>
<reference evidence="5 6" key="1">
    <citation type="submission" date="2016-11" db="EMBL/GenBank/DDBJ databases">
        <title>Comparison of Traditional DNA-DNA Hybridization with In Silico Genomic Analysis.</title>
        <authorList>
            <person name="Nicholson A.C."/>
            <person name="Sammons S."/>
            <person name="Humrighouse B.W."/>
            <person name="Graziano J."/>
            <person name="Lasker B."/>
            <person name="Whitney A.M."/>
            <person name="Mcquiston J.R."/>
        </authorList>
    </citation>
    <scope>NUCLEOTIDE SEQUENCE [LARGE SCALE GENOMIC DNA]</scope>
    <source>
        <strain evidence="3 6">H1892</strain>
        <strain evidence="4 5">H2381</strain>
    </source>
</reference>
<feature type="chain" id="PRO_5011304089" description="VPLPA-CTERM sorting domain-containing protein" evidence="2">
    <location>
        <begin position="33"/>
        <end position="208"/>
    </location>
</feature>
<evidence type="ECO:0000313" key="4">
    <source>
        <dbReference type="EMBL" id="OWJ81776.1"/>
    </source>
</evidence>
<protein>
    <recommendedName>
        <fullName evidence="7">VPLPA-CTERM sorting domain-containing protein</fullName>
    </recommendedName>
</protein>
<gene>
    <name evidence="4" type="ORF">CDV52_17595</name>
    <name evidence="3" type="ORF">CDV53_07420</name>
</gene>
<dbReference type="Proteomes" id="UP000196640">
    <property type="component" value="Unassembled WGS sequence"/>
</dbReference>
<keyword evidence="2" id="KW-0732">Signal</keyword>
<proteinExistence type="predicted"/>
<keyword evidence="1" id="KW-0812">Transmembrane</keyword>
<dbReference type="Proteomes" id="UP000214673">
    <property type="component" value="Unassembled WGS sequence"/>
</dbReference>
<comment type="caution">
    <text evidence="4">The sequence shown here is derived from an EMBL/GenBank/DDBJ whole genome shotgun (WGS) entry which is preliminary data.</text>
</comment>
<dbReference type="EMBL" id="NIPV01000024">
    <property type="protein sequence ID" value="OWJ76726.1"/>
    <property type="molecule type" value="Genomic_DNA"/>
</dbReference>
<organism evidence="4 5">
    <name type="scientific">Haematobacter missouriensis</name>
    <dbReference type="NCBI Taxonomy" id="366616"/>
    <lineage>
        <taxon>Bacteria</taxon>
        <taxon>Pseudomonadati</taxon>
        <taxon>Pseudomonadota</taxon>
        <taxon>Alphaproteobacteria</taxon>
        <taxon>Rhodobacterales</taxon>
        <taxon>Paracoccaceae</taxon>
        <taxon>Haematobacter</taxon>
    </lineage>
</organism>
<feature type="transmembrane region" description="Helical" evidence="1">
    <location>
        <begin position="178"/>
        <end position="199"/>
    </location>
</feature>